<proteinExistence type="predicted"/>
<comment type="caution">
    <text evidence="1">The sequence shown here is derived from an EMBL/GenBank/DDBJ whole genome shotgun (WGS) entry which is preliminary data.</text>
</comment>
<evidence type="ECO:0000313" key="1">
    <source>
        <dbReference type="EMBL" id="OQV13851.1"/>
    </source>
</evidence>
<gene>
    <name evidence="1" type="ORF">BV898_11960</name>
</gene>
<protein>
    <submittedName>
        <fullName evidence="1">Uncharacterized protein</fullName>
    </submittedName>
</protein>
<dbReference type="Proteomes" id="UP000192578">
    <property type="component" value="Unassembled WGS sequence"/>
</dbReference>
<keyword evidence="2" id="KW-1185">Reference proteome</keyword>
<sequence>MEKEKACQDLLRVALANRPQNRYACGVKLGNWRGDRIQRQHQGEIFASTQPPMFDWDIAGKVGSCEDQMRKREYQSHIVEKMECMSDKANYNCTDSCMKPRFGLVSGELPIRRHQAAYYNELDDPRMNNIFSKNDEDCSNGMKTHWERANHHMYEGYEPAYKTPKICQHKKDFFPVNINWGLGFEYRKKLALREMTRKNCYVTNYMVEYGDDPRHFDYKDPECRPKQKPLVMYRRPEMGECADMPLTPLQQLHPPKANY</sequence>
<dbReference type="AlphaFoldDB" id="A0A1W0WF76"/>
<evidence type="ECO:0000313" key="2">
    <source>
        <dbReference type="Proteomes" id="UP000192578"/>
    </source>
</evidence>
<dbReference type="EMBL" id="MTYJ01000115">
    <property type="protein sequence ID" value="OQV13851.1"/>
    <property type="molecule type" value="Genomic_DNA"/>
</dbReference>
<reference evidence="2" key="1">
    <citation type="submission" date="2017-01" db="EMBL/GenBank/DDBJ databases">
        <title>Comparative genomics of anhydrobiosis in the tardigrade Hypsibius dujardini.</title>
        <authorList>
            <person name="Yoshida Y."/>
            <person name="Koutsovoulos G."/>
            <person name="Laetsch D."/>
            <person name="Stevens L."/>
            <person name="Kumar S."/>
            <person name="Horikawa D."/>
            <person name="Ishino K."/>
            <person name="Komine S."/>
            <person name="Tomita M."/>
            <person name="Blaxter M."/>
            <person name="Arakawa K."/>
        </authorList>
    </citation>
    <scope>NUCLEOTIDE SEQUENCE [LARGE SCALE GENOMIC DNA]</scope>
    <source>
        <strain evidence="2">Z151</strain>
    </source>
</reference>
<name>A0A1W0WF76_HYPEX</name>
<organism evidence="1 2">
    <name type="scientific">Hypsibius exemplaris</name>
    <name type="common">Freshwater tardigrade</name>
    <dbReference type="NCBI Taxonomy" id="2072580"/>
    <lineage>
        <taxon>Eukaryota</taxon>
        <taxon>Metazoa</taxon>
        <taxon>Ecdysozoa</taxon>
        <taxon>Tardigrada</taxon>
        <taxon>Eutardigrada</taxon>
        <taxon>Parachela</taxon>
        <taxon>Hypsibioidea</taxon>
        <taxon>Hypsibiidae</taxon>
        <taxon>Hypsibius</taxon>
    </lineage>
</organism>
<dbReference type="OrthoDB" id="10412078at2759"/>
<accession>A0A1W0WF76</accession>